<evidence type="ECO:0000313" key="2">
    <source>
        <dbReference type="Proteomes" id="UP001299235"/>
    </source>
</evidence>
<reference evidence="1 2" key="1">
    <citation type="submission" date="2021-10" db="EMBL/GenBank/DDBJ databases">
        <title>Anaerobic single-cell dispensing facilitates the cultivation of human gut bacteria.</title>
        <authorList>
            <person name="Afrizal A."/>
        </authorList>
    </citation>
    <scope>NUCLEOTIDE SEQUENCE [LARGE SCALE GENOMIC DNA]</scope>
    <source>
        <strain evidence="1 2">CLA-AA-H246</strain>
    </source>
</reference>
<dbReference type="RefSeq" id="WP_248835912.1">
    <property type="nucleotide sequence ID" value="NZ_JAJEQE010000054.1"/>
</dbReference>
<dbReference type="InterPro" id="IPR038559">
    <property type="entry name" value="XkdN-like_sf"/>
</dbReference>
<protein>
    <recommendedName>
        <fullName evidence="3">Phage XkdN-like protein</fullName>
    </recommendedName>
</protein>
<evidence type="ECO:0008006" key="3">
    <source>
        <dbReference type="Google" id="ProtNLM"/>
    </source>
</evidence>
<sequence>MNLVDKLLKMDAKKAEELQTGSVESKRLAKLLGVDKVEVQIREIKSRRVNDIVAYQIDQKGKFDYSKSYDAKLMMCVEGIVEPDLRNKDLQAHFECKSAKDLCEKLFGMEITEISDAISLLSGVDTEEDHEETVKN</sequence>
<name>A0ABS8EXY3_9FIRM</name>
<comment type="caution">
    <text evidence="1">The sequence shown here is derived from an EMBL/GenBank/DDBJ whole genome shotgun (WGS) entry which is preliminary data.</text>
</comment>
<dbReference type="InterPro" id="IPR014986">
    <property type="entry name" value="XkdN-like"/>
</dbReference>
<dbReference type="Pfam" id="PF08890">
    <property type="entry name" value="Phage_TAC_5"/>
    <property type="match status" value="1"/>
</dbReference>
<gene>
    <name evidence="1" type="ORF">LKD42_12560</name>
</gene>
<evidence type="ECO:0000313" key="1">
    <source>
        <dbReference type="EMBL" id="MCC2150060.1"/>
    </source>
</evidence>
<dbReference type="Proteomes" id="UP001299235">
    <property type="component" value="Unassembled WGS sequence"/>
</dbReference>
<organism evidence="1 2">
    <name type="scientific">Hominisplanchenecus faecis</name>
    <dbReference type="NCBI Taxonomy" id="2885351"/>
    <lineage>
        <taxon>Bacteria</taxon>
        <taxon>Bacillati</taxon>
        <taxon>Bacillota</taxon>
        <taxon>Clostridia</taxon>
        <taxon>Lachnospirales</taxon>
        <taxon>Lachnospiraceae</taxon>
        <taxon>Hominisplanchenecus</taxon>
    </lineage>
</organism>
<keyword evidence="2" id="KW-1185">Reference proteome</keyword>
<accession>A0ABS8EXY3</accession>
<dbReference type="Gene3D" id="3.30.2220.30">
    <property type="match status" value="1"/>
</dbReference>
<proteinExistence type="predicted"/>
<dbReference type="EMBL" id="JAJEQE010000054">
    <property type="protein sequence ID" value="MCC2150060.1"/>
    <property type="molecule type" value="Genomic_DNA"/>
</dbReference>